<dbReference type="EMBL" id="VSSQ01037904">
    <property type="protein sequence ID" value="MPM90726.1"/>
    <property type="molecule type" value="Genomic_DNA"/>
</dbReference>
<proteinExistence type="predicted"/>
<protein>
    <submittedName>
        <fullName evidence="1">Uncharacterized protein</fullName>
    </submittedName>
</protein>
<gene>
    <name evidence="1" type="ORF">SDC9_137848</name>
</gene>
<evidence type="ECO:0000313" key="1">
    <source>
        <dbReference type="EMBL" id="MPM90726.1"/>
    </source>
</evidence>
<name>A0A645DN57_9ZZZZ</name>
<accession>A0A645DN57</accession>
<sequence>MQHARVYETGLGLLLIIGLKHMGCKRYRLNAGYVCARRIKRIGKILAALTYRIPERRQQYAIAPHRAQIELKILPNCVGYR</sequence>
<organism evidence="1">
    <name type="scientific">bioreactor metagenome</name>
    <dbReference type="NCBI Taxonomy" id="1076179"/>
    <lineage>
        <taxon>unclassified sequences</taxon>
        <taxon>metagenomes</taxon>
        <taxon>ecological metagenomes</taxon>
    </lineage>
</organism>
<reference evidence="1" key="1">
    <citation type="submission" date="2019-08" db="EMBL/GenBank/DDBJ databases">
        <authorList>
            <person name="Kucharzyk K."/>
            <person name="Murdoch R.W."/>
            <person name="Higgins S."/>
            <person name="Loffler F."/>
        </authorList>
    </citation>
    <scope>NUCLEOTIDE SEQUENCE</scope>
</reference>
<dbReference type="AlphaFoldDB" id="A0A645DN57"/>
<comment type="caution">
    <text evidence="1">The sequence shown here is derived from an EMBL/GenBank/DDBJ whole genome shotgun (WGS) entry which is preliminary data.</text>
</comment>